<dbReference type="PANTHER" id="PTHR43855:SF1">
    <property type="entry name" value="THIOSULFATE SULFURTRANSFERASE"/>
    <property type="match status" value="1"/>
</dbReference>
<evidence type="ECO:0000259" key="3">
    <source>
        <dbReference type="PROSITE" id="PS50206"/>
    </source>
</evidence>
<dbReference type="SUPFAM" id="SSF52821">
    <property type="entry name" value="Rhodanese/Cell cycle control phosphatase"/>
    <property type="match status" value="2"/>
</dbReference>
<reference evidence="4 5" key="1">
    <citation type="submission" date="2016-10" db="EMBL/GenBank/DDBJ databases">
        <authorList>
            <person name="de Groot N.N."/>
        </authorList>
    </citation>
    <scope>NUCLEOTIDE SEQUENCE [LARGE SCALE GENOMIC DNA]</scope>
    <source>
        <strain evidence="4 5">CGMCC 1.6291</strain>
    </source>
</reference>
<keyword evidence="1" id="KW-0677">Repeat</keyword>
<dbReference type="Proteomes" id="UP000199657">
    <property type="component" value="Unassembled WGS sequence"/>
</dbReference>
<name>A0A1H8QPH4_9GAMM</name>
<dbReference type="InterPro" id="IPR051126">
    <property type="entry name" value="Thiosulfate_sulfurtransferase"/>
</dbReference>
<dbReference type="InterPro" id="IPR001763">
    <property type="entry name" value="Rhodanese-like_dom"/>
</dbReference>
<keyword evidence="5" id="KW-1185">Reference proteome</keyword>
<dbReference type="CDD" id="cd01448">
    <property type="entry name" value="TST_Repeat_1"/>
    <property type="match status" value="1"/>
</dbReference>
<dbReference type="AlphaFoldDB" id="A0A1H8QPH4"/>
<protein>
    <recommendedName>
        <fullName evidence="2">Sulfurtransferase</fullName>
    </recommendedName>
</protein>
<dbReference type="PANTHER" id="PTHR43855">
    <property type="entry name" value="THIOSULFATE SULFURTRANSFERASE"/>
    <property type="match status" value="1"/>
</dbReference>
<dbReference type="Pfam" id="PF00581">
    <property type="entry name" value="Rhodanese"/>
    <property type="match status" value="2"/>
</dbReference>
<keyword evidence="2 4" id="KW-0808">Transferase</keyword>
<proteinExistence type="predicted"/>
<evidence type="ECO:0000313" key="5">
    <source>
        <dbReference type="Proteomes" id="UP000199657"/>
    </source>
</evidence>
<dbReference type="CDD" id="cd01449">
    <property type="entry name" value="TST_Repeat_2"/>
    <property type="match status" value="1"/>
</dbReference>
<gene>
    <name evidence="4" type="ORF">SAMN04488052_101704</name>
</gene>
<sequence>MSEPLLPLLVEPEQLQAKLDDPRLLIVDLSDPAVYAQQHVPGAIHLTYAWLVRKTPPALGLLPDAEALSAVLSEIGLSYDRHVVAYDNEGNGRASRLLWTLDVCGHPHWSLLNGGSHAWFNEGFPGESGENTPVASDYRVTLPPDPPALADKEWLLKHLDDDNVAVLDARSPGEFDGVDVRAARGGHIPGAVNLEWTQAMDRERNLRLLPPERLQAMLAERGIGPEQEVVAHCQTHHRSALSYVMLRSLGYEKVRGYAGSWSEWGNDPDTPVEQ</sequence>
<dbReference type="OrthoDB" id="9781034at2"/>
<organism evidence="4 5">
    <name type="scientific">Aquisalimonas asiatica</name>
    <dbReference type="NCBI Taxonomy" id="406100"/>
    <lineage>
        <taxon>Bacteria</taxon>
        <taxon>Pseudomonadati</taxon>
        <taxon>Pseudomonadota</taxon>
        <taxon>Gammaproteobacteria</taxon>
        <taxon>Chromatiales</taxon>
        <taxon>Ectothiorhodospiraceae</taxon>
        <taxon>Aquisalimonas</taxon>
    </lineage>
</organism>
<accession>A0A1H8QPH4</accession>
<dbReference type="InterPro" id="IPR001307">
    <property type="entry name" value="Thiosulphate_STrfase_CS"/>
</dbReference>
<dbReference type="PROSITE" id="PS00683">
    <property type="entry name" value="RHODANESE_2"/>
    <property type="match status" value="1"/>
</dbReference>
<dbReference type="EMBL" id="FOEG01000001">
    <property type="protein sequence ID" value="SEO56145.1"/>
    <property type="molecule type" value="Genomic_DNA"/>
</dbReference>
<dbReference type="STRING" id="406100.SAMN04488052_101704"/>
<evidence type="ECO:0000256" key="1">
    <source>
        <dbReference type="ARBA" id="ARBA00022737"/>
    </source>
</evidence>
<keyword evidence="4" id="KW-0670">Pyruvate</keyword>
<dbReference type="PROSITE" id="PS00380">
    <property type="entry name" value="RHODANESE_1"/>
    <property type="match status" value="1"/>
</dbReference>
<dbReference type="InterPro" id="IPR036873">
    <property type="entry name" value="Rhodanese-like_dom_sf"/>
</dbReference>
<dbReference type="RefSeq" id="WP_091639946.1">
    <property type="nucleotide sequence ID" value="NZ_FOEG01000001.1"/>
</dbReference>
<feature type="domain" description="Rhodanese" evidence="3">
    <location>
        <begin position="20"/>
        <end position="128"/>
    </location>
</feature>
<evidence type="ECO:0000256" key="2">
    <source>
        <dbReference type="RuleBase" id="RU000507"/>
    </source>
</evidence>
<dbReference type="GO" id="GO:0004792">
    <property type="term" value="F:thiosulfate-cyanide sulfurtransferase activity"/>
    <property type="evidence" value="ECO:0007669"/>
    <property type="project" value="InterPro"/>
</dbReference>
<dbReference type="PROSITE" id="PS50206">
    <property type="entry name" value="RHODANESE_3"/>
    <property type="match status" value="2"/>
</dbReference>
<dbReference type="Gene3D" id="3.40.250.10">
    <property type="entry name" value="Rhodanese-like domain"/>
    <property type="match status" value="2"/>
</dbReference>
<evidence type="ECO:0000313" key="4">
    <source>
        <dbReference type="EMBL" id="SEO56145.1"/>
    </source>
</evidence>
<feature type="domain" description="Rhodanese" evidence="3">
    <location>
        <begin position="160"/>
        <end position="273"/>
    </location>
</feature>
<dbReference type="SMART" id="SM00450">
    <property type="entry name" value="RHOD"/>
    <property type="match status" value="2"/>
</dbReference>